<organism evidence="2 3">
    <name type="scientific">Duganella aceris</name>
    <dbReference type="NCBI Taxonomy" id="2703883"/>
    <lineage>
        <taxon>Bacteria</taxon>
        <taxon>Pseudomonadati</taxon>
        <taxon>Pseudomonadota</taxon>
        <taxon>Betaproteobacteria</taxon>
        <taxon>Burkholderiales</taxon>
        <taxon>Oxalobacteraceae</taxon>
        <taxon>Telluria group</taxon>
        <taxon>Duganella</taxon>
    </lineage>
</organism>
<dbReference type="PANTHER" id="PTHR42678:SF5">
    <property type="entry name" value="GLUTAMYL-TRNA(GLN) AMIDOTRANSFERASE SUBUNIT A"/>
    <property type="match status" value="1"/>
</dbReference>
<gene>
    <name evidence="2" type="ORF">GW587_06760</name>
</gene>
<dbReference type="PANTHER" id="PTHR42678">
    <property type="entry name" value="AMIDASE"/>
    <property type="match status" value="1"/>
</dbReference>
<accession>A0ABX0FHH9</accession>
<dbReference type="Gene3D" id="3.90.1300.10">
    <property type="entry name" value="Amidase signature (AS) domain"/>
    <property type="match status" value="1"/>
</dbReference>
<dbReference type="InterPro" id="IPR036928">
    <property type="entry name" value="AS_sf"/>
</dbReference>
<dbReference type="SUPFAM" id="SSF75304">
    <property type="entry name" value="Amidase signature (AS) enzymes"/>
    <property type="match status" value="1"/>
</dbReference>
<evidence type="ECO:0000313" key="3">
    <source>
        <dbReference type="Proteomes" id="UP000666369"/>
    </source>
</evidence>
<feature type="domain" description="Amidase" evidence="1">
    <location>
        <begin position="91"/>
        <end position="529"/>
    </location>
</feature>
<proteinExistence type="predicted"/>
<reference evidence="3" key="2">
    <citation type="submission" date="2023-07" db="EMBL/GenBank/DDBJ databases">
        <title>Duganella aceri sp. nov., isolated from tree sap.</title>
        <authorList>
            <person name="Kim I.S."/>
        </authorList>
    </citation>
    <scope>NUCLEOTIDE SEQUENCE [LARGE SCALE GENOMIC DNA]</scope>
    <source>
        <strain evidence="3">SAP-35</strain>
    </source>
</reference>
<reference evidence="2 3" key="1">
    <citation type="submission" date="2020-01" db="EMBL/GenBank/DDBJ databases">
        <authorList>
            <person name="Lee S.D."/>
        </authorList>
    </citation>
    <scope>NUCLEOTIDE SEQUENCE [LARGE SCALE GENOMIC DNA]</scope>
    <source>
        <strain evidence="2 3">SAP-35</strain>
    </source>
</reference>
<protein>
    <submittedName>
        <fullName evidence="2">Amidase</fullName>
    </submittedName>
</protein>
<dbReference type="Pfam" id="PF01425">
    <property type="entry name" value="Amidase"/>
    <property type="match status" value="1"/>
</dbReference>
<dbReference type="InterPro" id="IPR023631">
    <property type="entry name" value="Amidase_dom"/>
</dbReference>
<name>A0ABX0FHH9_9BURK</name>
<evidence type="ECO:0000259" key="1">
    <source>
        <dbReference type="Pfam" id="PF01425"/>
    </source>
</evidence>
<sequence>MQLTTISARAILAAGGAVAAMSKRALLTATGARMLLVVGGAVAAISTRALLAACGAVAATGALAAEAPVIEMSIADIRTALLEDGVSCAAIIQSHLDRIGKYDRQLNSVIAVNPDALAAARALDALPRGAQRKLDLLCTPLLVKDNIDVAGMPTTAGSRLLADNVAPADAPTVAALRRAGAIPIAKTNMSEFAFNYKGASAVGGRTRNPYNILNSAGGSSSGNAAALAASFGVIALGTDTSGSLRVPAAVTGLVGLRPTHGTVDGRGVVPLSPSQDVVGPMCRSADDCLQVMRLIATPDAGAADEARSTPSLAETRIGVVRALFPEAPVYMREVDAFIERLRRAGITVQDVEIDDVQVLTGNIAPPGEQSKFASRSVFDFPPEFAAYLSGRRLAFNTYAEFELRLRALNAQGLEGDRVLADVASFGRNHEHRRDDDRYRINGAYRDVYVKARLDRALASFDFLMYPSVQGFNGTAANGPETGGTHRLSAYSGYPALAFPVGWAAPAAWAPLEPVGIELLGRRNDDLRLLKLLRQLEKQQAPRYTPPVMR</sequence>
<evidence type="ECO:0000313" key="2">
    <source>
        <dbReference type="EMBL" id="NGZ83958.1"/>
    </source>
</evidence>
<keyword evidence="3" id="KW-1185">Reference proteome</keyword>
<dbReference type="EMBL" id="JAADJT010000002">
    <property type="protein sequence ID" value="NGZ83958.1"/>
    <property type="molecule type" value="Genomic_DNA"/>
</dbReference>
<dbReference type="Proteomes" id="UP000666369">
    <property type="component" value="Unassembled WGS sequence"/>
</dbReference>
<comment type="caution">
    <text evidence="2">The sequence shown here is derived from an EMBL/GenBank/DDBJ whole genome shotgun (WGS) entry which is preliminary data.</text>
</comment>